<keyword evidence="4" id="KW-1185">Reference proteome</keyword>
<dbReference type="STRING" id="1042311.A0A2T3Z9R1"/>
<keyword evidence="2" id="KW-0732">Signal</keyword>
<feature type="signal peptide" evidence="2">
    <location>
        <begin position="1"/>
        <end position="19"/>
    </location>
</feature>
<evidence type="ECO:0000313" key="4">
    <source>
        <dbReference type="Proteomes" id="UP000240493"/>
    </source>
</evidence>
<evidence type="ECO:0000313" key="3">
    <source>
        <dbReference type="EMBL" id="PTB41548.1"/>
    </source>
</evidence>
<evidence type="ECO:0008006" key="5">
    <source>
        <dbReference type="Google" id="ProtNLM"/>
    </source>
</evidence>
<keyword evidence="1" id="KW-0472">Membrane</keyword>
<feature type="chain" id="PRO_5015433357" description="Amino acid permease/ SLC12A domain-containing protein" evidence="2">
    <location>
        <begin position="20"/>
        <end position="151"/>
    </location>
</feature>
<dbReference type="InterPro" id="IPR023298">
    <property type="entry name" value="ATPase_P-typ_TM_dom_sf"/>
</dbReference>
<gene>
    <name evidence="3" type="ORF">M441DRAFT_46695</name>
</gene>
<protein>
    <recommendedName>
        <fullName evidence="5">Amino acid permease/ SLC12A domain-containing protein</fullName>
    </recommendedName>
</protein>
<sequence>MLLWLLAFAIVCAITVLAADNFDAHKDVTLYAATTAVGRIPVSLLLFLAVNMTAGTKKMSERHNLSGLESLRGVTTWLPKYDTYSAETTTRSLQSNSWSDIIQSCPPPKYIGIAKKLPFKGIFFHTMKFLGTQFLQDYLNIASLANLATVE</sequence>
<accession>A0A2T3Z9R1</accession>
<reference evidence="3 4" key="1">
    <citation type="submission" date="2016-07" db="EMBL/GenBank/DDBJ databases">
        <title>Multiple horizontal gene transfer events from other fungi enriched the ability of initially mycotrophic Trichoderma (Ascomycota) to feed on dead plant biomass.</title>
        <authorList>
            <consortium name="DOE Joint Genome Institute"/>
            <person name="Aerts A."/>
            <person name="Atanasova L."/>
            <person name="Chenthamara K."/>
            <person name="Zhang J."/>
            <person name="Grujic M."/>
            <person name="Henrissat B."/>
            <person name="Kuo A."/>
            <person name="Salamov A."/>
            <person name="Lipzen A."/>
            <person name="Labutti K."/>
            <person name="Barry K."/>
            <person name="Miao Y."/>
            <person name="Rahimi M.J."/>
            <person name="Shen Q."/>
            <person name="Grigoriev I.V."/>
            <person name="Kubicek C.P."/>
            <person name="Druzhinina I.S."/>
        </authorList>
    </citation>
    <scope>NUCLEOTIDE SEQUENCE [LARGE SCALE GENOMIC DNA]</scope>
    <source>
        <strain evidence="3 4">CBS 433.97</strain>
    </source>
</reference>
<keyword evidence="1" id="KW-0812">Transmembrane</keyword>
<dbReference type="AlphaFoldDB" id="A0A2T3Z9R1"/>
<organism evidence="3 4">
    <name type="scientific">Trichoderma asperellum (strain ATCC 204424 / CBS 433.97 / NBRC 101777)</name>
    <dbReference type="NCBI Taxonomy" id="1042311"/>
    <lineage>
        <taxon>Eukaryota</taxon>
        <taxon>Fungi</taxon>
        <taxon>Dikarya</taxon>
        <taxon>Ascomycota</taxon>
        <taxon>Pezizomycotina</taxon>
        <taxon>Sordariomycetes</taxon>
        <taxon>Hypocreomycetidae</taxon>
        <taxon>Hypocreales</taxon>
        <taxon>Hypocreaceae</taxon>
        <taxon>Trichoderma</taxon>
    </lineage>
</organism>
<dbReference type="EMBL" id="KZ679261">
    <property type="protein sequence ID" value="PTB41548.1"/>
    <property type="molecule type" value="Genomic_DNA"/>
</dbReference>
<dbReference type="SUPFAM" id="SSF81665">
    <property type="entry name" value="Calcium ATPase, transmembrane domain M"/>
    <property type="match status" value="1"/>
</dbReference>
<name>A0A2T3Z9R1_TRIA4</name>
<proteinExistence type="predicted"/>
<keyword evidence="1" id="KW-1133">Transmembrane helix</keyword>
<evidence type="ECO:0000256" key="2">
    <source>
        <dbReference type="SAM" id="SignalP"/>
    </source>
</evidence>
<dbReference type="Proteomes" id="UP000240493">
    <property type="component" value="Unassembled WGS sequence"/>
</dbReference>
<feature type="transmembrane region" description="Helical" evidence="1">
    <location>
        <begin position="28"/>
        <end position="50"/>
    </location>
</feature>
<evidence type="ECO:0000256" key="1">
    <source>
        <dbReference type="SAM" id="Phobius"/>
    </source>
</evidence>